<evidence type="ECO:0000256" key="2">
    <source>
        <dbReference type="ARBA" id="ARBA00003921"/>
    </source>
</evidence>
<evidence type="ECO:0000256" key="20">
    <source>
        <dbReference type="HAMAP-Rule" id="MF_00037"/>
    </source>
</evidence>
<dbReference type="NCBIfam" id="NF010480">
    <property type="entry name" value="PRK13905.1"/>
    <property type="match status" value="1"/>
</dbReference>
<comment type="function">
    <text evidence="2 20">Cell wall formation.</text>
</comment>
<evidence type="ECO:0000256" key="12">
    <source>
        <dbReference type="ARBA" id="ARBA00022857"/>
    </source>
</evidence>
<dbReference type="Gene3D" id="3.30.465.10">
    <property type="match status" value="1"/>
</dbReference>
<comment type="similarity">
    <text evidence="5 20">Belongs to the MurB family.</text>
</comment>
<feature type="active site" evidence="20">
    <location>
        <position position="299"/>
    </location>
</feature>
<keyword evidence="8 20" id="KW-0963">Cytoplasm</keyword>
<dbReference type="GO" id="GO:0071949">
    <property type="term" value="F:FAD binding"/>
    <property type="evidence" value="ECO:0007669"/>
    <property type="project" value="InterPro"/>
</dbReference>
<name>A0A5Q0BIP5_9GAMM</name>
<comment type="subcellular location">
    <subcellularLocation>
        <location evidence="3 20">Cytoplasm</location>
    </subcellularLocation>
</comment>
<dbReference type="GO" id="GO:0008762">
    <property type="term" value="F:UDP-N-acetylmuramate dehydrogenase activity"/>
    <property type="evidence" value="ECO:0007669"/>
    <property type="project" value="UniProtKB-UniRule"/>
</dbReference>
<keyword evidence="16 20" id="KW-0131">Cell cycle</keyword>
<dbReference type="HAMAP" id="MF_00037">
    <property type="entry name" value="MurB"/>
    <property type="match status" value="1"/>
</dbReference>
<evidence type="ECO:0000256" key="16">
    <source>
        <dbReference type="ARBA" id="ARBA00023306"/>
    </source>
</evidence>
<dbReference type="GO" id="GO:0005829">
    <property type="term" value="C:cytosol"/>
    <property type="evidence" value="ECO:0007669"/>
    <property type="project" value="TreeGrafter"/>
</dbReference>
<dbReference type="GO" id="GO:0051301">
    <property type="term" value="P:cell division"/>
    <property type="evidence" value="ECO:0007669"/>
    <property type="project" value="UniProtKB-KW"/>
</dbReference>
<evidence type="ECO:0000256" key="3">
    <source>
        <dbReference type="ARBA" id="ARBA00004496"/>
    </source>
</evidence>
<dbReference type="OrthoDB" id="9804753at2"/>
<dbReference type="NCBIfam" id="TIGR00179">
    <property type="entry name" value="murB"/>
    <property type="match status" value="1"/>
</dbReference>
<dbReference type="Proteomes" id="UP000325755">
    <property type="component" value="Chromosome"/>
</dbReference>
<dbReference type="InterPro" id="IPR036318">
    <property type="entry name" value="FAD-bd_PCMH-like_sf"/>
</dbReference>
<dbReference type="PANTHER" id="PTHR21071:SF4">
    <property type="entry name" value="UDP-N-ACETYLENOLPYRUVOYLGLUCOSAMINE REDUCTASE"/>
    <property type="match status" value="1"/>
</dbReference>
<dbReference type="InterPro" id="IPR011601">
    <property type="entry name" value="MurB_C"/>
</dbReference>
<dbReference type="InterPro" id="IPR036635">
    <property type="entry name" value="MurB_C_sf"/>
</dbReference>
<keyword evidence="11 20" id="KW-0274">FAD</keyword>
<dbReference type="InterPro" id="IPR016166">
    <property type="entry name" value="FAD-bd_PCMH"/>
</dbReference>
<dbReference type="InParanoid" id="A0A5Q0BIP5"/>
<dbReference type="Gene3D" id="3.30.43.10">
    <property type="entry name" value="Uridine Diphospho-n-acetylenolpyruvylglucosamine Reductase, domain 2"/>
    <property type="match status" value="1"/>
</dbReference>
<comment type="catalytic activity">
    <reaction evidence="19 20">
        <text>UDP-N-acetyl-alpha-D-muramate + NADP(+) = UDP-N-acetyl-3-O-(1-carboxyvinyl)-alpha-D-glucosamine + NADPH + H(+)</text>
        <dbReference type="Rhea" id="RHEA:12248"/>
        <dbReference type="ChEBI" id="CHEBI:15378"/>
        <dbReference type="ChEBI" id="CHEBI:57783"/>
        <dbReference type="ChEBI" id="CHEBI:58349"/>
        <dbReference type="ChEBI" id="CHEBI:68483"/>
        <dbReference type="ChEBI" id="CHEBI:70757"/>
        <dbReference type="EC" id="1.3.1.98"/>
    </reaction>
</comment>
<comment type="pathway">
    <text evidence="4 20">Cell wall biogenesis; peptidoglycan biosynthesis.</text>
</comment>
<evidence type="ECO:0000256" key="17">
    <source>
        <dbReference type="ARBA" id="ARBA00023316"/>
    </source>
</evidence>
<comment type="cofactor">
    <cofactor evidence="1 20">
        <name>FAD</name>
        <dbReference type="ChEBI" id="CHEBI:57692"/>
    </cofactor>
</comment>
<evidence type="ECO:0000256" key="6">
    <source>
        <dbReference type="ARBA" id="ARBA00012518"/>
    </source>
</evidence>
<dbReference type="SUPFAM" id="SSF56176">
    <property type="entry name" value="FAD-binding/transporter-associated domain-like"/>
    <property type="match status" value="1"/>
</dbReference>
<evidence type="ECO:0000313" key="22">
    <source>
        <dbReference type="EMBL" id="QFY42037.1"/>
    </source>
</evidence>
<keyword evidence="12 20" id="KW-0521">NADP</keyword>
<dbReference type="GO" id="GO:0008360">
    <property type="term" value="P:regulation of cell shape"/>
    <property type="evidence" value="ECO:0007669"/>
    <property type="project" value="UniProtKB-KW"/>
</dbReference>
<evidence type="ECO:0000256" key="5">
    <source>
        <dbReference type="ARBA" id="ARBA00010485"/>
    </source>
</evidence>
<accession>A0A5Q0BIP5</accession>
<evidence type="ECO:0000256" key="11">
    <source>
        <dbReference type="ARBA" id="ARBA00022827"/>
    </source>
</evidence>
<evidence type="ECO:0000256" key="7">
    <source>
        <dbReference type="ARBA" id="ARBA00015188"/>
    </source>
</evidence>
<feature type="active site" description="Proton donor" evidence="20">
    <location>
        <position position="229"/>
    </location>
</feature>
<dbReference type="KEGG" id="mmob:F6R98_04855"/>
<keyword evidence="14 20" id="KW-0573">Peptidoglycan synthesis</keyword>
<reference evidence="22 23" key="1">
    <citation type="submission" date="2019-09" db="EMBL/GenBank/DDBJ databases">
        <title>Ecophysiology of the spiral-shaped methanotroph Methylospira mobilis as revealed by the complete genome sequence.</title>
        <authorList>
            <person name="Oshkin I.Y."/>
            <person name="Dedysh S.N."/>
            <person name="Miroshnikov K."/>
            <person name="Danilova O.V."/>
            <person name="Hakobyan A."/>
            <person name="Liesack W."/>
        </authorList>
    </citation>
    <scope>NUCLEOTIDE SEQUENCE [LARGE SCALE GENOMIC DNA]</scope>
    <source>
        <strain evidence="22 23">Shm1</strain>
    </source>
</reference>
<feature type="active site" evidence="20">
    <location>
        <position position="180"/>
    </location>
</feature>
<evidence type="ECO:0000256" key="18">
    <source>
        <dbReference type="ARBA" id="ARBA00031026"/>
    </source>
</evidence>
<dbReference type="FunCoup" id="A0A5Q0BIP5">
    <property type="interactions" value="515"/>
</dbReference>
<dbReference type="Pfam" id="PF02873">
    <property type="entry name" value="MurB_C"/>
    <property type="match status" value="1"/>
</dbReference>
<dbReference type="PANTHER" id="PTHR21071">
    <property type="entry name" value="UDP-N-ACETYLENOLPYRUVOYLGLUCOSAMINE REDUCTASE"/>
    <property type="match status" value="1"/>
</dbReference>
<keyword evidence="17 20" id="KW-0961">Cell wall biogenesis/degradation</keyword>
<sequence>MNGVSAFVVTPTPDASASGGELLRNVRLADHTSWRVGGNADRFYWPAGSEGLVRFLQQLPDDEPLFWLGLGSNLLVRDGGIRGTVICTRGRLKDMNRIAENRIYVEAGVPSAHVARFCVEQGCAGAEFLAGIPGTMGGALAMNAGAFGGETWSLVDHVLTVDRSGVVRKRFKSEYAIGYRSVAGADGEWFLAAELKLETGDVDAGKEKIRALLAGRAAAQPTNQPNCGSVFRNPEGDFAARLIESSGLKGYAIGDAQVSMKHANFIVNLGSARATDIEALIYHVQQQVAMRHGTTLLPEVRIVGVAMEEV</sequence>
<evidence type="ECO:0000256" key="9">
    <source>
        <dbReference type="ARBA" id="ARBA00022618"/>
    </source>
</evidence>
<evidence type="ECO:0000256" key="19">
    <source>
        <dbReference type="ARBA" id="ARBA00048914"/>
    </source>
</evidence>
<dbReference type="AlphaFoldDB" id="A0A5Q0BIP5"/>
<evidence type="ECO:0000256" key="4">
    <source>
        <dbReference type="ARBA" id="ARBA00004752"/>
    </source>
</evidence>
<dbReference type="InterPro" id="IPR016167">
    <property type="entry name" value="FAD-bd_PCMH_sub1"/>
</dbReference>
<keyword evidence="9 20" id="KW-0132">Cell division</keyword>
<proteinExistence type="inferred from homology"/>
<evidence type="ECO:0000256" key="8">
    <source>
        <dbReference type="ARBA" id="ARBA00022490"/>
    </source>
</evidence>
<keyword evidence="15 20" id="KW-0560">Oxidoreductase</keyword>
<keyword evidence="10 20" id="KW-0285">Flavoprotein</keyword>
<keyword evidence="13 20" id="KW-0133">Cell shape</keyword>
<dbReference type="SUPFAM" id="SSF56194">
    <property type="entry name" value="Uridine diphospho-N-Acetylenolpyruvylglucosamine reductase, MurB, C-terminal domain"/>
    <property type="match status" value="1"/>
</dbReference>
<gene>
    <name evidence="20 22" type="primary">murB</name>
    <name evidence="22" type="ORF">F6R98_04855</name>
</gene>
<evidence type="ECO:0000256" key="14">
    <source>
        <dbReference type="ARBA" id="ARBA00022984"/>
    </source>
</evidence>
<dbReference type="UniPathway" id="UPA00219"/>
<evidence type="ECO:0000256" key="13">
    <source>
        <dbReference type="ARBA" id="ARBA00022960"/>
    </source>
</evidence>
<dbReference type="GO" id="GO:0071555">
    <property type="term" value="P:cell wall organization"/>
    <property type="evidence" value="ECO:0007669"/>
    <property type="project" value="UniProtKB-KW"/>
</dbReference>
<feature type="domain" description="FAD-binding PCMH-type" evidence="21">
    <location>
        <begin position="36"/>
        <end position="200"/>
    </location>
</feature>
<dbReference type="Pfam" id="PF01565">
    <property type="entry name" value="FAD_binding_4"/>
    <property type="match status" value="1"/>
</dbReference>
<evidence type="ECO:0000256" key="15">
    <source>
        <dbReference type="ARBA" id="ARBA00023002"/>
    </source>
</evidence>
<dbReference type="Gene3D" id="3.90.78.10">
    <property type="entry name" value="UDP-N-acetylenolpyruvoylglucosamine reductase, C-terminal domain"/>
    <property type="match status" value="1"/>
</dbReference>
<evidence type="ECO:0000256" key="10">
    <source>
        <dbReference type="ARBA" id="ARBA00022630"/>
    </source>
</evidence>
<dbReference type="GO" id="GO:0009252">
    <property type="term" value="P:peptidoglycan biosynthetic process"/>
    <property type="evidence" value="ECO:0007669"/>
    <property type="project" value="UniProtKB-UniRule"/>
</dbReference>
<evidence type="ECO:0000259" key="21">
    <source>
        <dbReference type="PROSITE" id="PS51387"/>
    </source>
</evidence>
<keyword evidence="23" id="KW-1185">Reference proteome</keyword>
<evidence type="ECO:0000256" key="1">
    <source>
        <dbReference type="ARBA" id="ARBA00001974"/>
    </source>
</evidence>
<dbReference type="PROSITE" id="PS51387">
    <property type="entry name" value="FAD_PCMH"/>
    <property type="match status" value="1"/>
</dbReference>
<protein>
    <recommendedName>
        <fullName evidence="7 20">UDP-N-acetylenolpyruvoylglucosamine reductase</fullName>
        <ecNumber evidence="6 20">1.3.1.98</ecNumber>
    </recommendedName>
    <alternativeName>
        <fullName evidence="18 20">UDP-N-acetylmuramate dehydrogenase</fullName>
    </alternativeName>
</protein>
<dbReference type="InterPro" id="IPR016169">
    <property type="entry name" value="FAD-bd_PCMH_sub2"/>
</dbReference>
<evidence type="ECO:0000313" key="23">
    <source>
        <dbReference type="Proteomes" id="UP000325755"/>
    </source>
</evidence>
<dbReference type="InterPro" id="IPR003170">
    <property type="entry name" value="MurB"/>
</dbReference>
<organism evidence="22 23">
    <name type="scientific">Candidatus Methylospira mobilis</name>
    <dbReference type="NCBI Taxonomy" id="1808979"/>
    <lineage>
        <taxon>Bacteria</taxon>
        <taxon>Pseudomonadati</taxon>
        <taxon>Pseudomonadota</taxon>
        <taxon>Gammaproteobacteria</taxon>
        <taxon>Methylococcales</taxon>
        <taxon>Methylococcaceae</taxon>
        <taxon>Candidatus Methylospira</taxon>
    </lineage>
</organism>
<dbReference type="EMBL" id="CP044205">
    <property type="protein sequence ID" value="QFY42037.1"/>
    <property type="molecule type" value="Genomic_DNA"/>
</dbReference>
<dbReference type="InterPro" id="IPR006094">
    <property type="entry name" value="Oxid_FAD_bind_N"/>
</dbReference>
<dbReference type="EC" id="1.3.1.98" evidence="6 20"/>